<name>A0A0N4U1H2_DRAME</name>
<evidence type="ECO:0000313" key="4">
    <source>
        <dbReference type="WBParaSite" id="DME_0000045501-mRNA-1"/>
    </source>
</evidence>
<organism evidence="2 4">
    <name type="scientific">Dracunculus medinensis</name>
    <name type="common">Guinea worm</name>
    <dbReference type="NCBI Taxonomy" id="318479"/>
    <lineage>
        <taxon>Eukaryota</taxon>
        <taxon>Metazoa</taxon>
        <taxon>Ecdysozoa</taxon>
        <taxon>Nematoda</taxon>
        <taxon>Chromadorea</taxon>
        <taxon>Rhabditida</taxon>
        <taxon>Spirurina</taxon>
        <taxon>Dracunculoidea</taxon>
        <taxon>Dracunculidae</taxon>
        <taxon>Dracunculus</taxon>
    </lineage>
</organism>
<dbReference type="EMBL" id="UYYG01001151">
    <property type="protein sequence ID" value="VDN54842.1"/>
    <property type="molecule type" value="Genomic_DNA"/>
</dbReference>
<accession>A0A0N4U1H2</accession>
<reference evidence="4" key="1">
    <citation type="submission" date="2017-02" db="UniProtKB">
        <authorList>
            <consortium name="WormBaseParasite"/>
        </authorList>
    </citation>
    <scope>IDENTIFICATION</scope>
</reference>
<dbReference type="Proteomes" id="UP000274756">
    <property type="component" value="Unassembled WGS sequence"/>
</dbReference>
<dbReference type="AlphaFoldDB" id="A0A0N4U1H2"/>
<sequence length="184" mass="21548">MRLFVHTFSILVNSADCDELANQMHQRWLSNKNFGRVAALIVLHYHKADDTNLTLFSKCLYHILTDYRNRFMIRNKNRLVFRNSVRALLELYTTFRQIDPIISESLLKPIFSSLKMLIDDQADNNDIESLCEIFIDKGSILVKLKPIKCEKIILRMRTCLCEWQQLTTNTRRLLLKNGKANGTI</sequence>
<dbReference type="Gene3D" id="1.25.40.180">
    <property type="match status" value="1"/>
</dbReference>
<reference evidence="1 3" key="2">
    <citation type="submission" date="2018-11" db="EMBL/GenBank/DDBJ databases">
        <authorList>
            <consortium name="Pathogen Informatics"/>
        </authorList>
    </citation>
    <scope>NUCLEOTIDE SEQUENCE [LARGE SCALE GENOMIC DNA]</scope>
</reference>
<evidence type="ECO:0000313" key="2">
    <source>
        <dbReference type="Proteomes" id="UP000038040"/>
    </source>
</evidence>
<evidence type="ECO:0000313" key="1">
    <source>
        <dbReference type="EMBL" id="VDN54842.1"/>
    </source>
</evidence>
<protein>
    <submittedName>
        <fullName evidence="4">Ras-GAP domain-containing protein</fullName>
    </submittedName>
</protein>
<dbReference type="WBParaSite" id="DME_0000045501-mRNA-1">
    <property type="protein sequence ID" value="DME_0000045501-mRNA-1"/>
    <property type="gene ID" value="DME_0000045501"/>
</dbReference>
<dbReference type="Proteomes" id="UP000038040">
    <property type="component" value="Unplaced"/>
</dbReference>
<evidence type="ECO:0000313" key="3">
    <source>
        <dbReference type="Proteomes" id="UP000274756"/>
    </source>
</evidence>
<dbReference type="OrthoDB" id="5846767at2759"/>
<gene>
    <name evidence="1" type="ORF">DME_LOCUS4815</name>
</gene>
<keyword evidence="3" id="KW-1185">Reference proteome</keyword>
<dbReference type="STRING" id="318479.A0A0N4U1H2"/>
<proteinExistence type="predicted"/>